<dbReference type="InterPro" id="IPR012801">
    <property type="entry name" value="Cchol_dOase_prob"/>
</dbReference>
<dbReference type="PANTHER" id="PTHR33711:SF7">
    <property type="entry name" value="INTRADIOL RING-CLEAVAGE DIOXYGENASES DOMAIN-CONTAINING PROTEIN-RELATED"/>
    <property type="match status" value="1"/>
</dbReference>
<dbReference type="EC" id="1.13.11.1" evidence="5"/>
<dbReference type="InterPro" id="IPR015889">
    <property type="entry name" value="Intradiol_dOase_core"/>
</dbReference>
<name>A0ABM8C2F4_9BURK</name>
<evidence type="ECO:0000256" key="8">
    <source>
        <dbReference type="ARBA" id="ARBA00022964"/>
    </source>
</evidence>
<keyword evidence="6" id="KW-0479">Metal-binding</keyword>
<dbReference type="Proteomes" id="UP001163336">
    <property type="component" value="Chromosome"/>
</dbReference>
<evidence type="ECO:0000256" key="10">
    <source>
        <dbReference type="ARBA" id="ARBA00023004"/>
    </source>
</evidence>
<dbReference type="InterPro" id="IPR050770">
    <property type="entry name" value="Intradiol_RC_Dioxygenase"/>
</dbReference>
<feature type="domain" description="Intradiol ring-cleavage dioxygenases" evidence="11">
    <location>
        <begin position="133"/>
        <end position="161"/>
    </location>
</feature>
<dbReference type="PROSITE" id="PS00083">
    <property type="entry name" value="INTRADIOL_DIOXYGENAS"/>
    <property type="match status" value="1"/>
</dbReference>
<evidence type="ECO:0000313" key="12">
    <source>
        <dbReference type="EMBL" id="BDT57361.1"/>
    </source>
</evidence>
<evidence type="ECO:0000256" key="5">
    <source>
        <dbReference type="ARBA" id="ARBA00013118"/>
    </source>
</evidence>
<gene>
    <name evidence="12" type="primary">catA_1</name>
    <name evidence="12" type="ORF">MasN3_08550</name>
</gene>
<dbReference type="InterPro" id="IPR007535">
    <property type="entry name" value="Catechol_dOase_N"/>
</dbReference>
<dbReference type="NCBIfam" id="TIGR02439">
    <property type="entry name" value="catechol_proteo"/>
    <property type="match status" value="1"/>
</dbReference>
<dbReference type="SUPFAM" id="SSF49482">
    <property type="entry name" value="Aromatic compound dioxygenase"/>
    <property type="match status" value="1"/>
</dbReference>
<evidence type="ECO:0000256" key="7">
    <source>
        <dbReference type="ARBA" id="ARBA00022797"/>
    </source>
</evidence>
<protein>
    <recommendedName>
        <fullName evidence="5">catechol 1,2-dioxygenase</fullName>
        <ecNumber evidence="5">1.13.11.1</ecNumber>
    </recommendedName>
</protein>
<organism evidence="12 13">
    <name type="scientific">Massilia varians</name>
    <dbReference type="NCBI Taxonomy" id="457921"/>
    <lineage>
        <taxon>Bacteria</taxon>
        <taxon>Pseudomonadati</taxon>
        <taxon>Pseudomonadota</taxon>
        <taxon>Betaproteobacteria</taxon>
        <taxon>Burkholderiales</taxon>
        <taxon>Oxalobacteraceae</taxon>
        <taxon>Telluria group</taxon>
        <taxon>Massilia</taxon>
    </lineage>
</organism>
<evidence type="ECO:0000259" key="11">
    <source>
        <dbReference type="PROSITE" id="PS00083"/>
    </source>
</evidence>
<accession>A0ABM8C2F4</accession>
<dbReference type="RefSeq" id="WP_281912635.1">
    <property type="nucleotide sequence ID" value="NZ_AP026966.1"/>
</dbReference>
<keyword evidence="8" id="KW-0223">Dioxygenase</keyword>
<comment type="similarity">
    <text evidence="4">Belongs to the intradiol ring-cleavage dioxygenase family.</text>
</comment>
<keyword evidence="9" id="KW-0560">Oxidoreductase</keyword>
<evidence type="ECO:0000313" key="13">
    <source>
        <dbReference type="Proteomes" id="UP001163336"/>
    </source>
</evidence>
<dbReference type="Pfam" id="PF04444">
    <property type="entry name" value="Dioxygenase_N"/>
    <property type="match status" value="1"/>
</dbReference>
<proteinExistence type="inferred from homology"/>
<comment type="catalytic activity">
    <reaction evidence="1">
        <text>catechol + O2 = cis,cis-muconate + 2 H(+)</text>
        <dbReference type="Rhea" id="RHEA:23852"/>
        <dbReference type="ChEBI" id="CHEBI:15378"/>
        <dbReference type="ChEBI" id="CHEBI:15379"/>
        <dbReference type="ChEBI" id="CHEBI:18135"/>
        <dbReference type="ChEBI" id="CHEBI:32379"/>
        <dbReference type="EC" id="1.13.11.1"/>
    </reaction>
</comment>
<evidence type="ECO:0000256" key="2">
    <source>
        <dbReference type="ARBA" id="ARBA00001965"/>
    </source>
</evidence>
<dbReference type="PANTHER" id="PTHR33711">
    <property type="entry name" value="DIOXYGENASE, PUTATIVE (AFU_ORTHOLOGUE AFUA_2G02910)-RELATED"/>
    <property type="match status" value="1"/>
</dbReference>
<keyword evidence="7" id="KW-0058">Aromatic hydrocarbons catabolism</keyword>
<reference evidence="12" key="1">
    <citation type="submission" date="2022-11" db="EMBL/GenBank/DDBJ databases">
        <title>Isolation and characterization of PLA-degrading bacterium Massilia sp. from Antarctic soil.</title>
        <authorList>
            <person name="Sato K."/>
            <person name="Gomez-Fuentes C."/>
            <person name="Ahmad S.A."/>
            <person name="Zulkharnain A."/>
        </authorList>
    </citation>
    <scope>NUCLEOTIDE SEQUENCE</scope>
    <source>
        <strain evidence="12">N-3</strain>
    </source>
</reference>
<keyword evidence="13" id="KW-1185">Reference proteome</keyword>
<sequence>MNHADIETLAKNWVVDAASKPADPRVQQVVVRLLGDLCKAIEDLDISPSEFWSGVSYMSAAGAANELGLLAAGLGLERFLDIRADEAEAKAGLEGGTPRTIEGPLYVAGAPESVGFARLDDGTESAQAETLFMQGTVFDGAGQPLAGAKVEVWHANLLGNYSFFDRTQSDFNLRRTIVTDEEGRYAFRSILPKGYGCPPNGTTQQLLDKLGRHGQRPAHIHFFVSAPGHRKLTTQINIDGDEYLWDDFAFASREGLVPAVKRIDDPAQLDAKRVDAPFASIDFDFRLYRDTAGAPSPVVERARAAA</sequence>
<evidence type="ECO:0000256" key="1">
    <source>
        <dbReference type="ARBA" id="ARBA00001312"/>
    </source>
</evidence>
<comment type="cofactor">
    <cofactor evidence="2">
        <name>Fe(3+)</name>
        <dbReference type="ChEBI" id="CHEBI:29034"/>
    </cofactor>
</comment>
<keyword evidence="10" id="KW-0408">Iron</keyword>
<dbReference type="Pfam" id="PF00775">
    <property type="entry name" value="Dioxygenase_C"/>
    <property type="match status" value="1"/>
</dbReference>
<evidence type="ECO:0000256" key="9">
    <source>
        <dbReference type="ARBA" id="ARBA00023002"/>
    </source>
</evidence>
<dbReference type="EMBL" id="AP026966">
    <property type="protein sequence ID" value="BDT57361.1"/>
    <property type="molecule type" value="Genomic_DNA"/>
</dbReference>
<dbReference type="Gene3D" id="2.60.130.10">
    <property type="entry name" value="Aromatic compound dioxygenase"/>
    <property type="match status" value="1"/>
</dbReference>
<evidence type="ECO:0000256" key="6">
    <source>
        <dbReference type="ARBA" id="ARBA00022723"/>
    </source>
</evidence>
<evidence type="ECO:0000256" key="3">
    <source>
        <dbReference type="ARBA" id="ARBA00004957"/>
    </source>
</evidence>
<evidence type="ECO:0000256" key="4">
    <source>
        <dbReference type="ARBA" id="ARBA00007825"/>
    </source>
</evidence>
<comment type="pathway">
    <text evidence="3">Aromatic compound metabolism; beta-ketoadipate pathway; 5-oxo-4,5-dihydro-2-furylacetate from catechol: step 1/3.</text>
</comment>
<dbReference type="InterPro" id="IPR000627">
    <property type="entry name" value="Intradiol_dOase_C"/>
</dbReference>